<dbReference type="Gene3D" id="3.30.70.270">
    <property type="match status" value="1"/>
</dbReference>
<dbReference type="InterPro" id="IPR001633">
    <property type="entry name" value="EAL_dom"/>
</dbReference>
<dbReference type="Gene3D" id="3.20.20.450">
    <property type="entry name" value="EAL domain"/>
    <property type="match status" value="1"/>
</dbReference>
<reference evidence="6 7" key="2">
    <citation type="submission" date="2019-09" db="EMBL/GenBank/DDBJ databases">
        <authorList>
            <person name="Mazur A."/>
        </authorList>
    </citation>
    <scope>NUCLEOTIDE SEQUENCE [LARGE SCALE GENOMIC DNA]</scope>
    <source>
        <strain evidence="6 7">3729k</strain>
    </source>
</reference>
<dbReference type="InterPro" id="IPR035965">
    <property type="entry name" value="PAS-like_dom_sf"/>
</dbReference>
<dbReference type="SMART" id="SM00267">
    <property type="entry name" value="GGDEF"/>
    <property type="match status" value="1"/>
</dbReference>
<dbReference type="GO" id="GO:0003824">
    <property type="term" value="F:catalytic activity"/>
    <property type="evidence" value="ECO:0007669"/>
    <property type="project" value="UniProtKB-ARBA"/>
</dbReference>
<dbReference type="Pfam" id="PF00990">
    <property type="entry name" value="GGDEF"/>
    <property type="match status" value="1"/>
</dbReference>
<dbReference type="SUPFAM" id="SSF55073">
    <property type="entry name" value="Nucleotide cyclase"/>
    <property type="match status" value="1"/>
</dbReference>
<dbReference type="PROSITE" id="PS50112">
    <property type="entry name" value="PAS"/>
    <property type="match status" value="1"/>
</dbReference>
<name>A0A5B2ZA34_9GAMM</name>
<dbReference type="SMART" id="SM00052">
    <property type="entry name" value="EAL"/>
    <property type="match status" value="1"/>
</dbReference>
<dbReference type="EMBL" id="VUOD01000010">
    <property type="protein sequence ID" value="KAA2284130.1"/>
    <property type="molecule type" value="Genomic_DNA"/>
</dbReference>
<dbReference type="SMART" id="SM00086">
    <property type="entry name" value="PAC"/>
    <property type="match status" value="3"/>
</dbReference>
<dbReference type="Gene3D" id="3.30.450.20">
    <property type="entry name" value="PAS domain"/>
    <property type="match status" value="3"/>
</dbReference>
<feature type="domain" description="PAC" evidence="3">
    <location>
        <begin position="234"/>
        <end position="287"/>
    </location>
</feature>
<dbReference type="InterPro" id="IPR052155">
    <property type="entry name" value="Biofilm_reg_signaling"/>
</dbReference>
<dbReference type="CDD" id="cd01948">
    <property type="entry name" value="EAL"/>
    <property type="match status" value="1"/>
</dbReference>
<dbReference type="InterPro" id="IPR035919">
    <property type="entry name" value="EAL_sf"/>
</dbReference>
<feature type="domain" description="PAC" evidence="3">
    <location>
        <begin position="491"/>
        <end position="542"/>
    </location>
</feature>
<evidence type="ECO:0000259" key="4">
    <source>
        <dbReference type="PROSITE" id="PS50883"/>
    </source>
</evidence>
<evidence type="ECO:0000256" key="1">
    <source>
        <dbReference type="ARBA" id="ARBA00001946"/>
    </source>
</evidence>
<evidence type="ECO:0000313" key="7">
    <source>
        <dbReference type="Proteomes" id="UP000322165"/>
    </source>
</evidence>
<comment type="cofactor">
    <cofactor evidence="1">
        <name>Mg(2+)</name>
        <dbReference type="ChEBI" id="CHEBI:18420"/>
    </cofactor>
</comment>
<dbReference type="Pfam" id="PF00563">
    <property type="entry name" value="EAL"/>
    <property type="match status" value="1"/>
</dbReference>
<dbReference type="InterPro" id="IPR000160">
    <property type="entry name" value="GGDEF_dom"/>
</dbReference>
<dbReference type="NCBIfam" id="TIGR00254">
    <property type="entry name" value="GGDEF"/>
    <property type="match status" value="1"/>
</dbReference>
<dbReference type="SUPFAM" id="SSF55785">
    <property type="entry name" value="PYP-like sensor domain (PAS domain)"/>
    <property type="match status" value="3"/>
</dbReference>
<dbReference type="SMART" id="SM00091">
    <property type="entry name" value="PAS"/>
    <property type="match status" value="2"/>
</dbReference>
<dbReference type="InterPro" id="IPR000700">
    <property type="entry name" value="PAS-assoc_C"/>
</dbReference>
<organism evidence="6 7">
    <name type="scientific">Arenimonas fontis</name>
    <dbReference type="NCBI Taxonomy" id="2608255"/>
    <lineage>
        <taxon>Bacteria</taxon>
        <taxon>Pseudomonadati</taxon>
        <taxon>Pseudomonadota</taxon>
        <taxon>Gammaproteobacteria</taxon>
        <taxon>Lysobacterales</taxon>
        <taxon>Lysobacteraceae</taxon>
        <taxon>Arenimonas</taxon>
    </lineage>
</organism>
<dbReference type="InterPro" id="IPR029787">
    <property type="entry name" value="Nucleotide_cyclase"/>
</dbReference>
<dbReference type="Proteomes" id="UP000322165">
    <property type="component" value="Unassembled WGS sequence"/>
</dbReference>
<accession>A0A5B2ZA34</accession>
<dbReference type="Gene3D" id="2.10.70.100">
    <property type="match status" value="1"/>
</dbReference>
<feature type="domain" description="PAC" evidence="3">
    <location>
        <begin position="363"/>
        <end position="415"/>
    </location>
</feature>
<feature type="domain" description="EAL" evidence="4">
    <location>
        <begin position="716"/>
        <end position="970"/>
    </location>
</feature>
<dbReference type="Pfam" id="PF08447">
    <property type="entry name" value="PAS_3"/>
    <property type="match status" value="2"/>
</dbReference>
<dbReference type="PROSITE" id="PS50113">
    <property type="entry name" value="PAC"/>
    <property type="match status" value="3"/>
</dbReference>
<proteinExistence type="predicted"/>
<evidence type="ECO:0000259" key="5">
    <source>
        <dbReference type="PROSITE" id="PS50887"/>
    </source>
</evidence>
<dbReference type="InterPro" id="IPR013655">
    <property type="entry name" value="PAS_fold_3"/>
</dbReference>
<feature type="domain" description="GGDEF" evidence="5">
    <location>
        <begin position="574"/>
        <end position="707"/>
    </location>
</feature>
<evidence type="ECO:0000259" key="3">
    <source>
        <dbReference type="PROSITE" id="PS50113"/>
    </source>
</evidence>
<dbReference type="FunFam" id="3.30.70.270:FF:000001">
    <property type="entry name" value="Diguanylate cyclase domain protein"/>
    <property type="match status" value="1"/>
</dbReference>
<dbReference type="PROSITE" id="PS50883">
    <property type="entry name" value="EAL"/>
    <property type="match status" value="1"/>
</dbReference>
<protein>
    <submittedName>
        <fullName evidence="6">EAL domain-containing protein</fullName>
    </submittedName>
</protein>
<dbReference type="PANTHER" id="PTHR44757">
    <property type="entry name" value="DIGUANYLATE CYCLASE DGCP"/>
    <property type="match status" value="1"/>
</dbReference>
<dbReference type="SUPFAM" id="SSF141868">
    <property type="entry name" value="EAL domain-like"/>
    <property type="match status" value="1"/>
</dbReference>
<dbReference type="InterPro" id="IPR001610">
    <property type="entry name" value="PAC"/>
</dbReference>
<gene>
    <name evidence="6" type="ORF">F0415_10985</name>
</gene>
<comment type="caution">
    <text evidence="6">The sequence shown here is derived from an EMBL/GenBank/DDBJ whole genome shotgun (WGS) entry which is preliminary data.</text>
</comment>
<evidence type="ECO:0000259" key="2">
    <source>
        <dbReference type="PROSITE" id="PS50112"/>
    </source>
</evidence>
<dbReference type="PANTHER" id="PTHR44757:SF2">
    <property type="entry name" value="BIOFILM ARCHITECTURE MAINTENANCE PROTEIN MBAA"/>
    <property type="match status" value="1"/>
</dbReference>
<dbReference type="InterPro" id="IPR000014">
    <property type="entry name" value="PAS"/>
</dbReference>
<dbReference type="NCBIfam" id="TIGR00229">
    <property type="entry name" value="sensory_box"/>
    <property type="match status" value="1"/>
</dbReference>
<dbReference type="PROSITE" id="PS50887">
    <property type="entry name" value="GGDEF"/>
    <property type="match status" value="1"/>
</dbReference>
<dbReference type="CDD" id="cd01949">
    <property type="entry name" value="GGDEF"/>
    <property type="match status" value="1"/>
</dbReference>
<evidence type="ECO:0000313" key="6">
    <source>
        <dbReference type="EMBL" id="KAA2284130.1"/>
    </source>
</evidence>
<reference evidence="6 7" key="1">
    <citation type="submission" date="2019-09" db="EMBL/GenBank/DDBJ databases">
        <title>Arenimonas chukotkensis sp. nov., a bacterium isolated from Chukotka hot spring, Arctic region, Russia.</title>
        <authorList>
            <person name="Zayulina K.S."/>
            <person name="Prokofeva M.I."/>
            <person name="Elcheninov A.G."/>
            <person name="Novikov A."/>
            <person name="Kochetkova T.V."/>
            <person name="Kublanov I.V."/>
        </authorList>
    </citation>
    <scope>NUCLEOTIDE SEQUENCE [LARGE SCALE GENOMIC DNA]</scope>
    <source>
        <strain evidence="6 7">3729k</strain>
    </source>
</reference>
<dbReference type="InterPro" id="IPR043128">
    <property type="entry name" value="Rev_trsase/Diguanyl_cyclase"/>
</dbReference>
<dbReference type="AlphaFoldDB" id="A0A5B2ZA34"/>
<keyword evidence="7" id="KW-1185">Reference proteome</keyword>
<feature type="domain" description="PAS" evidence="2">
    <location>
        <begin position="158"/>
        <end position="230"/>
    </location>
</feature>
<dbReference type="CDD" id="cd00130">
    <property type="entry name" value="PAS"/>
    <property type="match status" value="2"/>
</dbReference>
<sequence>MGSRAGPGKRAAKLNGSSFEAPVCALAHSRAGSPVTEQWRGPSLGRPLLSAFTASLLQHPVRRALLVLDAEGRVLGGNSRAAELVGPAREPLLREALAQGIRQLADHPDRVVGHRHEDADGVLECLLRAVRDDRGDLQGYTVSLHDGDDGAEPAEAPDAARWRFALEGARDGLWDWDASTGKVYRSGRCFSMLGYPHNAFDGSFDAWQALIHPDDRPRVAEALHAHLAGERENYQVDYRVRDANGRWRWILDRGRALRWDTHGRPLRVIGTHTDIHDYKQIELQLRERELILNQAQHVARLGSWSWDAEADVLWWSDELYLIAGLRPGSTPPPFRSQKHLFTPESYARLREASIAILREGKPYALELEMVRPNGERRVVQARGEGIPGPDGVVRRLVGVLHDITEQRRSEETARWRNDLLNRIAAVGRIGGFELILDTDELHWTDENYRIHGIPSGTPLRFEDTLPHYAPESRMELREALSRLVAGVTHEETLEACYFTPDERRIWLRITARMERRDGQPYRVTGLTQDITEEHEANERIEQLAHYDVLTGLPNRYLFEAQASAAVALARTSGKPLALLFLDLDRFKFVNDTQGHEAGDRLLREVAGRLKACVRGSDMVGRLGGDEFLVLLREVARPEDAALVARKIIDVLGMPVDLGGTEARIGCSVGIALLNDGIRDLDALMRAADTAMYAAKDAGRNTYQFYNDTFYEKVRRRVALEQELRGAVERGEFHLVFQPTLRLADGRVGVIEALMRWRTASGELRNPAEFIPIAEESGEILAMGRWALEQACRQARRWHEQGLAFERIAVNVSALQLRDPEFATQVVATCQRTGWATDRLQLEITESSLMADSETLRRSFELFRRHGIGLAIDDFGTGFSNLGYLHRFPVRHLKIDRSFVSQMGEQANMLELTHAVVSLGHALGLSVVAEGVETEAQQALLKAQGCDEAQGYLYTRPLAGPELADWLRSRR</sequence>